<organism evidence="2 3">
    <name type="scientific">Lishizhenia tianjinensis</name>
    <dbReference type="NCBI Taxonomy" id="477690"/>
    <lineage>
        <taxon>Bacteria</taxon>
        <taxon>Pseudomonadati</taxon>
        <taxon>Bacteroidota</taxon>
        <taxon>Flavobacteriia</taxon>
        <taxon>Flavobacteriales</taxon>
        <taxon>Crocinitomicaceae</taxon>
        <taxon>Lishizhenia</taxon>
    </lineage>
</organism>
<feature type="chain" id="PRO_5014738018" evidence="1">
    <location>
        <begin position="21"/>
        <end position="135"/>
    </location>
</feature>
<dbReference type="Proteomes" id="UP000236454">
    <property type="component" value="Unassembled WGS sequence"/>
</dbReference>
<accession>A0A1I7BAI4</accession>
<keyword evidence="1" id="KW-0732">Signal</keyword>
<proteinExistence type="predicted"/>
<dbReference type="AlphaFoldDB" id="A0A1I7BAI4"/>
<feature type="signal peptide" evidence="1">
    <location>
        <begin position="1"/>
        <end position="20"/>
    </location>
</feature>
<dbReference type="OrthoDB" id="9788332at2"/>
<keyword evidence="3" id="KW-1185">Reference proteome</keyword>
<protein>
    <submittedName>
        <fullName evidence="2">Uncharacterized conserved protein, DUF2141 family</fullName>
    </submittedName>
</protein>
<dbReference type="EMBL" id="FPAS01000005">
    <property type="protein sequence ID" value="SFT84138.1"/>
    <property type="molecule type" value="Genomic_DNA"/>
</dbReference>
<evidence type="ECO:0000256" key="1">
    <source>
        <dbReference type="SAM" id="SignalP"/>
    </source>
</evidence>
<dbReference type="RefSeq" id="WP_090251200.1">
    <property type="nucleotide sequence ID" value="NZ_FPAS01000005.1"/>
</dbReference>
<sequence>MKLLLLLSLFFLQTSTTVTLTVKVKGIPNDKGNVMVGVYNDAKNFSHPIKVYKSKIVDAKKGEVSFSMAFKKGEKIALALYHDENKNQVLDKNMFGVPTEVYGFSNDARGTFSAPSFEEAEIVMDGSKGVEVTLE</sequence>
<name>A0A1I7BAI4_9FLAO</name>
<evidence type="ECO:0000313" key="3">
    <source>
        <dbReference type="Proteomes" id="UP000236454"/>
    </source>
</evidence>
<evidence type="ECO:0000313" key="2">
    <source>
        <dbReference type="EMBL" id="SFT84138.1"/>
    </source>
</evidence>
<dbReference type="STRING" id="477690.SAMN05216474_2620"/>
<gene>
    <name evidence="2" type="ORF">SAMN05216474_2620</name>
</gene>
<reference evidence="2 3" key="1">
    <citation type="submission" date="2016-10" db="EMBL/GenBank/DDBJ databases">
        <authorList>
            <person name="de Groot N.N."/>
        </authorList>
    </citation>
    <scope>NUCLEOTIDE SEQUENCE [LARGE SCALE GENOMIC DNA]</scope>
    <source>
        <strain evidence="2 3">CGMCC 1.7005</strain>
    </source>
</reference>
<dbReference type="InterPro" id="IPR018673">
    <property type="entry name" value="DUF2141"/>
</dbReference>
<dbReference type="Pfam" id="PF09912">
    <property type="entry name" value="DUF2141"/>
    <property type="match status" value="1"/>
</dbReference>